<organism evidence="8 9">
    <name type="scientific">Candidatus Desulfobia pelagia</name>
    <dbReference type="NCBI Taxonomy" id="2841692"/>
    <lineage>
        <taxon>Bacteria</taxon>
        <taxon>Pseudomonadati</taxon>
        <taxon>Thermodesulfobacteriota</taxon>
        <taxon>Desulfobulbia</taxon>
        <taxon>Desulfobulbales</taxon>
        <taxon>Desulfobulbaceae</taxon>
        <taxon>Candidatus Desulfobia</taxon>
    </lineage>
</organism>
<feature type="binding site" evidence="7">
    <location>
        <position position="290"/>
    </location>
    <ligand>
        <name>substrate</name>
    </ligand>
</feature>
<feature type="binding site" evidence="7">
    <location>
        <position position="173"/>
    </location>
    <ligand>
        <name>a divalent metal cation</name>
        <dbReference type="ChEBI" id="CHEBI:60240"/>
        <note>ligand shared between dimeric partners</note>
    </ligand>
</feature>
<comment type="cofactor">
    <cofactor evidence="7">
        <name>a divalent metal cation</name>
        <dbReference type="ChEBI" id="CHEBI:60240"/>
    </cofactor>
    <text evidence="7">Binds 1 divalent metal cation per subunit.</text>
</comment>
<evidence type="ECO:0000256" key="7">
    <source>
        <dbReference type="HAMAP-Rule" id="MF_00536"/>
    </source>
</evidence>
<keyword evidence="2 7" id="KW-0479">Metal-binding</keyword>
<comment type="pathway">
    <text evidence="7">Cofactor biosynthesis; pyridoxine 5'-phosphate biosynthesis; pyridoxine 5'-phosphate from D-erythrose 4-phosphate: step 4/5.</text>
</comment>
<comment type="catalytic activity">
    <reaction evidence="7">
        <text>4-(phosphooxy)-L-threonine + NAD(+) = 3-amino-2-oxopropyl phosphate + CO2 + NADH</text>
        <dbReference type="Rhea" id="RHEA:32275"/>
        <dbReference type="ChEBI" id="CHEBI:16526"/>
        <dbReference type="ChEBI" id="CHEBI:57279"/>
        <dbReference type="ChEBI" id="CHEBI:57540"/>
        <dbReference type="ChEBI" id="CHEBI:57945"/>
        <dbReference type="ChEBI" id="CHEBI:58452"/>
        <dbReference type="EC" id="1.1.1.262"/>
    </reaction>
</comment>
<evidence type="ECO:0000256" key="2">
    <source>
        <dbReference type="ARBA" id="ARBA00022723"/>
    </source>
</evidence>
<gene>
    <name evidence="7 8" type="primary">pdxA</name>
    <name evidence="8" type="ORF">H8E41_00910</name>
</gene>
<keyword evidence="5 7" id="KW-0520">NAD</keyword>
<dbReference type="GO" id="GO:0008615">
    <property type="term" value="P:pyridoxine biosynthetic process"/>
    <property type="evidence" value="ECO:0007669"/>
    <property type="project" value="UniProtKB-UniRule"/>
</dbReference>
<evidence type="ECO:0000256" key="3">
    <source>
        <dbReference type="ARBA" id="ARBA00022857"/>
    </source>
</evidence>
<dbReference type="Proteomes" id="UP000614424">
    <property type="component" value="Unassembled WGS sequence"/>
</dbReference>
<dbReference type="UniPathway" id="UPA00244">
    <property type="reaction ID" value="UER00312"/>
</dbReference>
<evidence type="ECO:0000256" key="6">
    <source>
        <dbReference type="ARBA" id="ARBA00023096"/>
    </source>
</evidence>
<dbReference type="NCBIfam" id="TIGR00557">
    <property type="entry name" value="pdxA"/>
    <property type="match status" value="1"/>
</dbReference>
<dbReference type="EMBL" id="JACNJZ010000032">
    <property type="protein sequence ID" value="MBC8316433.1"/>
    <property type="molecule type" value="Genomic_DNA"/>
</dbReference>
<keyword evidence="3 7" id="KW-0521">NADP</keyword>
<dbReference type="Pfam" id="PF04166">
    <property type="entry name" value="PdxA"/>
    <property type="match status" value="1"/>
</dbReference>
<feature type="binding site" evidence="7">
    <location>
        <position position="273"/>
    </location>
    <ligand>
        <name>a divalent metal cation</name>
        <dbReference type="ChEBI" id="CHEBI:60240"/>
        <note>ligand shared between dimeric partners</note>
    </ligand>
</feature>
<dbReference type="GO" id="GO:0051287">
    <property type="term" value="F:NAD binding"/>
    <property type="evidence" value="ECO:0007669"/>
    <property type="project" value="InterPro"/>
</dbReference>
<comment type="subunit">
    <text evidence="7">Homodimer.</text>
</comment>
<dbReference type="GO" id="GO:0005737">
    <property type="term" value="C:cytoplasm"/>
    <property type="evidence" value="ECO:0007669"/>
    <property type="project" value="UniProtKB-SubCell"/>
</dbReference>
<evidence type="ECO:0000313" key="9">
    <source>
        <dbReference type="Proteomes" id="UP000614424"/>
    </source>
</evidence>
<dbReference type="EC" id="1.1.1.262" evidence="7"/>
<dbReference type="PANTHER" id="PTHR30004:SF6">
    <property type="entry name" value="D-THREONATE 4-PHOSPHATE DEHYDROGENASE"/>
    <property type="match status" value="1"/>
</dbReference>
<reference evidence="8 9" key="1">
    <citation type="submission" date="2020-08" db="EMBL/GenBank/DDBJ databases">
        <title>Bridging the membrane lipid divide: bacteria of the FCB group superphylum have the potential to synthesize archaeal ether lipids.</title>
        <authorList>
            <person name="Villanueva L."/>
            <person name="Von Meijenfeldt F.A.B."/>
            <person name="Westbye A.B."/>
            <person name="Yadav S."/>
            <person name="Hopmans E.C."/>
            <person name="Dutilh B.E."/>
            <person name="Sinninghe Damste J.S."/>
        </authorList>
    </citation>
    <scope>NUCLEOTIDE SEQUENCE [LARGE SCALE GENOMIC DNA]</scope>
    <source>
        <strain evidence="8">NIOZ-UU47</strain>
    </source>
</reference>
<feature type="binding site" evidence="7">
    <location>
        <position position="218"/>
    </location>
    <ligand>
        <name>a divalent metal cation</name>
        <dbReference type="ChEBI" id="CHEBI:60240"/>
        <note>ligand shared between dimeric partners</note>
    </ligand>
</feature>
<dbReference type="GO" id="GO:0046872">
    <property type="term" value="F:metal ion binding"/>
    <property type="evidence" value="ECO:0007669"/>
    <property type="project" value="UniProtKB-UniRule"/>
</dbReference>
<comment type="subcellular location">
    <subcellularLocation>
        <location evidence="7">Cytoplasm</location>
    </subcellularLocation>
</comment>
<evidence type="ECO:0000256" key="4">
    <source>
        <dbReference type="ARBA" id="ARBA00023002"/>
    </source>
</evidence>
<comment type="function">
    <text evidence="7">Catalyzes the NAD(P)-dependent oxidation of 4-(phosphooxy)-L-threonine (HTP) into 2-amino-3-oxo-4-(phosphooxy)butyric acid which spontaneously decarboxylates to form 3-amino-2-oxopropyl phosphate (AHAP).</text>
</comment>
<dbReference type="PANTHER" id="PTHR30004">
    <property type="entry name" value="4-HYDROXYTHREONINE-4-PHOSPHATE DEHYDROGENASE"/>
    <property type="match status" value="1"/>
</dbReference>
<feature type="binding site" evidence="7">
    <location>
        <position position="299"/>
    </location>
    <ligand>
        <name>substrate</name>
    </ligand>
</feature>
<evidence type="ECO:0000256" key="1">
    <source>
        <dbReference type="ARBA" id="ARBA00022490"/>
    </source>
</evidence>
<dbReference type="AlphaFoldDB" id="A0A8J6TDC2"/>
<accession>A0A8J6TDC2</accession>
<feature type="binding site" evidence="7">
    <location>
        <position position="281"/>
    </location>
    <ligand>
        <name>substrate</name>
    </ligand>
</feature>
<dbReference type="SUPFAM" id="SSF53659">
    <property type="entry name" value="Isocitrate/Isopropylmalate dehydrogenase-like"/>
    <property type="match status" value="1"/>
</dbReference>
<dbReference type="Gene3D" id="3.40.718.10">
    <property type="entry name" value="Isopropylmalate Dehydrogenase"/>
    <property type="match status" value="1"/>
</dbReference>
<proteinExistence type="inferred from homology"/>
<name>A0A8J6TDC2_9BACT</name>
<keyword evidence="4 7" id="KW-0560">Oxidoreductase</keyword>
<keyword evidence="6 7" id="KW-0664">Pyridoxine biosynthesis</keyword>
<comment type="caution">
    <text evidence="8">The sequence shown here is derived from an EMBL/GenBank/DDBJ whole genome shotgun (WGS) entry which is preliminary data.</text>
</comment>
<evidence type="ECO:0000256" key="5">
    <source>
        <dbReference type="ARBA" id="ARBA00023027"/>
    </source>
</evidence>
<keyword evidence="1 7" id="KW-0963">Cytoplasm</keyword>
<dbReference type="GO" id="GO:0042823">
    <property type="term" value="P:pyridoxal phosphate biosynthetic process"/>
    <property type="evidence" value="ECO:0007669"/>
    <property type="project" value="UniProtKB-UniRule"/>
</dbReference>
<dbReference type="HAMAP" id="MF_00536">
    <property type="entry name" value="PdxA"/>
    <property type="match status" value="1"/>
</dbReference>
<comment type="similarity">
    <text evidence="7">Belongs to the PdxA family.</text>
</comment>
<dbReference type="InterPro" id="IPR037510">
    <property type="entry name" value="PdxA"/>
</dbReference>
<dbReference type="GO" id="GO:0050570">
    <property type="term" value="F:4-hydroxythreonine-4-phosphate dehydrogenase activity"/>
    <property type="evidence" value="ECO:0007669"/>
    <property type="project" value="UniProtKB-UniRule"/>
</dbReference>
<evidence type="ECO:0000313" key="8">
    <source>
        <dbReference type="EMBL" id="MBC8316433.1"/>
    </source>
</evidence>
<sequence length="336" mass="35736">MDKSLPLAITMGCPVGIGPEIILKFFGSERSRDLLPFPVVVIGSRAVLEWSNRLLDIPVSIVDWNPGDAVRDDAVCVFEPDKGSGLNCASLKWGCPDRHTGKAMAGYIEAAVGLIQDNCLQGMVTCPIAKSTLNAAGYSFPGHTEMLASLCGNSSYAMMMAGEKLRVTLVTIHAALAQVSHDLSVEKIVHLIRLTAESLKNDFGIKSPRIAVAGFNPHAGEGGMFGDEEKTLIGPAVEDMQKVGFDVNGPYPPDTVFYKAAGGMFDAVVCMYHDQGLIPFKLLHFADGVNVTIGLPIVRTSVDHGTAYDIAGQGKADPASLVAAVHMASSIVMHRI</sequence>
<dbReference type="InterPro" id="IPR005255">
    <property type="entry name" value="PdxA_fam"/>
</dbReference>
<protein>
    <recommendedName>
        <fullName evidence="7">4-hydroxythreonine-4-phosphate dehydrogenase</fullName>
        <ecNumber evidence="7">1.1.1.262</ecNumber>
    </recommendedName>
    <alternativeName>
        <fullName evidence="7">4-(phosphohydroxy)-L-threonine dehydrogenase</fullName>
    </alternativeName>
</protein>
<feature type="binding site" evidence="7">
    <location>
        <position position="143"/>
    </location>
    <ligand>
        <name>substrate</name>
    </ligand>
</feature>
<feature type="binding site" evidence="7">
    <location>
        <position position="144"/>
    </location>
    <ligand>
        <name>substrate</name>
    </ligand>
</feature>
<comment type="miscellaneous">
    <text evidence="7">The active site is located at the dimer interface.</text>
</comment>